<keyword evidence="1" id="KW-1133">Transmembrane helix</keyword>
<dbReference type="GeneID" id="80539420"/>
<gene>
    <name evidence="2" type="primary">Maph56</name>
    <name evidence="2" type="ORF">H4Q86_056</name>
</gene>
<dbReference type="Proteomes" id="UP000829694">
    <property type="component" value="Segment"/>
</dbReference>
<evidence type="ECO:0000313" key="3">
    <source>
        <dbReference type="Proteomes" id="UP000829694"/>
    </source>
</evidence>
<accession>A0AAE7MLD2</accession>
<evidence type="ECO:0000256" key="1">
    <source>
        <dbReference type="SAM" id="Phobius"/>
    </source>
</evidence>
<name>A0AAE7MLD2_9BBAC</name>
<reference evidence="2" key="1">
    <citation type="journal article" date="2020" name="Viruses">
        <title>Genome Analysis of a Novel Clade b Betabaculovirus Isolated from the Legume Pest Matsumuraeses phaseoli (Lepidoptera: Tortricidae).</title>
        <authorList>
            <person name="Shu R."/>
            <person name="Meng Q."/>
            <person name="Miao L."/>
            <person name="Liang H."/>
            <person name="Chen J."/>
            <person name="Xu Y."/>
            <person name="Cheng L."/>
            <person name="Jin W."/>
            <person name="Qin Q."/>
            <person name="Zhang H."/>
        </authorList>
    </citation>
    <scope>NUCLEOTIDE SEQUENCE</scope>
    <source>
        <strain evidence="2">IOZ01</strain>
    </source>
</reference>
<protein>
    <submittedName>
        <fullName evidence="2">Maph56</fullName>
    </submittedName>
</protein>
<dbReference type="KEGG" id="vg:80539420"/>
<organism evidence="2 3">
    <name type="scientific">Matsumuraeses phaseoli granulovirus</name>
    <dbReference type="NCBI Taxonomy" id="2760664"/>
    <lineage>
        <taxon>Viruses</taxon>
        <taxon>Viruses incertae sedis</taxon>
        <taxon>Naldaviricetes</taxon>
        <taxon>Lefavirales</taxon>
        <taxon>Baculoviridae</taxon>
        <taxon>Betabaculovirus</taxon>
        <taxon>Betabaculovirus maphaseoli</taxon>
    </lineage>
</organism>
<keyword evidence="1" id="KW-0472">Membrane</keyword>
<proteinExistence type="predicted"/>
<dbReference type="EMBL" id="MT844067">
    <property type="protein sequence ID" value="QOD40019.1"/>
    <property type="molecule type" value="Genomic_DNA"/>
</dbReference>
<dbReference type="RefSeq" id="YP_010800774.1">
    <property type="nucleotide sequence ID" value="NC_076905.1"/>
</dbReference>
<sequence>MITCRVYKASRSEFYSNILIAAQTVVHLLFYIKNLMNSSSITSYAIKSIAMNKSTTISAAIQIARDVLVSVLHSRLSHHVNFETHKFLFSADVEAEKSSFNLENLKQLTESFYEDLSRETSISLWDVIYEINASFDKEILCTRVLNTIVYIIVMMVDENKWNKNMICTKEEILNNIIGYKKFAYEPVDHYKYINTRFYLYDQSKIYYTKEFFKMLTDQKQELMNFRDTLKFVVSLNSEMIILYKHVIDLNEKLKNSFEEDTMATIKRAEQLDNFCFFHSD</sequence>
<feature type="transmembrane region" description="Helical" evidence="1">
    <location>
        <begin position="14"/>
        <end position="32"/>
    </location>
</feature>
<keyword evidence="3" id="KW-1185">Reference proteome</keyword>
<keyword evidence="1" id="KW-0812">Transmembrane</keyword>
<evidence type="ECO:0000313" key="2">
    <source>
        <dbReference type="EMBL" id="QOD40019.1"/>
    </source>
</evidence>